<sequence>MSEGPVRVEREGDVAVVTFDHPPVNLWDVSLATSFSSALDSLESDSPRAVLFRAEGRVVSGGVDVQEFADAGSVEGAEGLFDDLISFTQRVEALPCPTVWASHALTLTWAMEIALGCDLIVAADDCYFGLVEARIGLTPAMGGTQRLAARAGDGRAREFVMLAEPVSAATLYDWGVINRLVPADEVDSVARKLAAQLGAGPTLAHVATKTILRAARDGGPAAADAVTSRVAAELFSTEDLQGGVRSFLDEGFGKARFSGR</sequence>
<dbReference type="AlphaFoldDB" id="A0A6J7DTV0"/>
<dbReference type="Pfam" id="PF00378">
    <property type="entry name" value="ECH_1"/>
    <property type="match status" value="1"/>
</dbReference>
<dbReference type="PANTHER" id="PTHR11941">
    <property type="entry name" value="ENOYL-COA HYDRATASE-RELATED"/>
    <property type="match status" value="1"/>
</dbReference>
<accession>A0A6J7DTV0</accession>
<dbReference type="GO" id="GO:0006635">
    <property type="term" value="P:fatty acid beta-oxidation"/>
    <property type="evidence" value="ECO:0007669"/>
    <property type="project" value="TreeGrafter"/>
</dbReference>
<proteinExistence type="predicted"/>
<dbReference type="SUPFAM" id="SSF52096">
    <property type="entry name" value="ClpP/crotonase"/>
    <property type="match status" value="1"/>
</dbReference>
<dbReference type="GO" id="GO:0003824">
    <property type="term" value="F:catalytic activity"/>
    <property type="evidence" value="ECO:0007669"/>
    <property type="project" value="UniProtKB-ARBA"/>
</dbReference>
<dbReference type="CDD" id="cd06558">
    <property type="entry name" value="crotonase-like"/>
    <property type="match status" value="1"/>
</dbReference>
<dbReference type="Gene3D" id="3.90.226.10">
    <property type="entry name" value="2-enoyl-CoA Hydratase, Chain A, domain 1"/>
    <property type="match status" value="1"/>
</dbReference>
<dbReference type="EMBL" id="CAFBLU010000012">
    <property type="protein sequence ID" value="CAB4874061.1"/>
    <property type="molecule type" value="Genomic_DNA"/>
</dbReference>
<organism evidence="1">
    <name type="scientific">freshwater metagenome</name>
    <dbReference type="NCBI Taxonomy" id="449393"/>
    <lineage>
        <taxon>unclassified sequences</taxon>
        <taxon>metagenomes</taxon>
        <taxon>ecological metagenomes</taxon>
    </lineage>
</organism>
<protein>
    <submittedName>
        <fullName evidence="1">Unannotated protein</fullName>
    </submittedName>
</protein>
<dbReference type="PANTHER" id="PTHR11941:SF54">
    <property type="entry name" value="ENOYL-COA HYDRATASE, MITOCHONDRIAL"/>
    <property type="match status" value="1"/>
</dbReference>
<evidence type="ECO:0000313" key="1">
    <source>
        <dbReference type="EMBL" id="CAB4874061.1"/>
    </source>
</evidence>
<name>A0A6J7DTV0_9ZZZZ</name>
<gene>
    <name evidence="1" type="ORF">UFOPK3444_00905</name>
</gene>
<dbReference type="InterPro" id="IPR001753">
    <property type="entry name" value="Enoyl-CoA_hydra/iso"/>
</dbReference>
<reference evidence="1" key="1">
    <citation type="submission" date="2020-05" db="EMBL/GenBank/DDBJ databases">
        <authorList>
            <person name="Chiriac C."/>
            <person name="Salcher M."/>
            <person name="Ghai R."/>
            <person name="Kavagutti S V."/>
        </authorList>
    </citation>
    <scope>NUCLEOTIDE SEQUENCE</scope>
</reference>
<dbReference type="InterPro" id="IPR029045">
    <property type="entry name" value="ClpP/crotonase-like_dom_sf"/>
</dbReference>